<dbReference type="Proteomes" id="UP000663882">
    <property type="component" value="Unassembled WGS sequence"/>
</dbReference>
<dbReference type="OrthoDB" id="10337551at2759"/>
<gene>
    <name evidence="1" type="ORF">RFH988_LOCUS38338</name>
</gene>
<proteinExistence type="predicted"/>
<comment type="caution">
    <text evidence="1">The sequence shown here is derived from an EMBL/GenBank/DDBJ whole genome shotgun (WGS) entry which is preliminary data.</text>
</comment>
<evidence type="ECO:0000313" key="2">
    <source>
        <dbReference type="Proteomes" id="UP000663882"/>
    </source>
</evidence>
<dbReference type="EMBL" id="CAJNOO010009129">
    <property type="protein sequence ID" value="CAF1489475.1"/>
    <property type="molecule type" value="Genomic_DNA"/>
</dbReference>
<dbReference type="SUPFAM" id="SSF53474">
    <property type="entry name" value="alpha/beta-Hydrolases"/>
    <property type="match status" value="1"/>
</dbReference>
<name>A0A815S9A5_9BILA</name>
<evidence type="ECO:0000313" key="1">
    <source>
        <dbReference type="EMBL" id="CAF1489475.1"/>
    </source>
</evidence>
<accession>A0A815S9A5</accession>
<dbReference type="AlphaFoldDB" id="A0A815S9A5"/>
<reference evidence="1" key="1">
    <citation type="submission" date="2021-02" db="EMBL/GenBank/DDBJ databases">
        <authorList>
            <person name="Nowell W R."/>
        </authorList>
    </citation>
    <scope>NUCLEOTIDE SEQUENCE</scope>
</reference>
<feature type="non-terminal residue" evidence="1">
    <location>
        <position position="78"/>
    </location>
</feature>
<evidence type="ECO:0008006" key="3">
    <source>
        <dbReference type="Google" id="ProtNLM"/>
    </source>
</evidence>
<sequence length="78" mass="8947">MWSIYPNWTKVDFEKIPLDLPVWIVDGDHDEVVSREQPDTMASWIPQAGELILPRTGHFALIQESTMFTTSLGQFLAE</sequence>
<dbReference type="Gene3D" id="3.40.50.1820">
    <property type="entry name" value="alpha/beta hydrolase"/>
    <property type="match status" value="1"/>
</dbReference>
<dbReference type="InterPro" id="IPR029058">
    <property type="entry name" value="AB_hydrolase_fold"/>
</dbReference>
<protein>
    <recommendedName>
        <fullName evidence="3">Alpha/beta hydrolase</fullName>
    </recommendedName>
</protein>
<organism evidence="1 2">
    <name type="scientific">Rotaria sordida</name>
    <dbReference type="NCBI Taxonomy" id="392033"/>
    <lineage>
        <taxon>Eukaryota</taxon>
        <taxon>Metazoa</taxon>
        <taxon>Spiralia</taxon>
        <taxon>Gnathifera</taxon>
        <taxon>Rotifera</taxon>
        <taxon>Eurotatoria</taxon>
        <taxon>Bdelloidea</taxon>
        <taxon>Philodinida</taxon>
        <taxon>Philodinidae</taxon>
        <taxon>Rotaria</taxon>
    </lineage>
</organism>